<dbReference type="Gramene" id="VVA37937">
    <property type="protein sequence ID" value="VVA37937"/>
    <property type="gene ID" value="Prudul26B014414"/>
</dbReference>
<accession>A0A5E4GDP7</accession>
<dbReference type="AlphaFoldDB" id="A0A5E4GDP7"/>
<feature type="non-terminal residue" evidence="2">
    <location>
        <position position="1"/>
    </location>
</feature>
<evidence type="ECO:0000313" key="3">
    <source>
        <dbReference type="Proteomes" id="UP000327085"/>
    </source>
</evidence>
<protein>
    <submittedName>
        <fullName evidence="2">PREDICTED: LOC18780761</fullName>
    </submittedName>
</protein>
<evidence type="ECO:0000313" key="2">
    <source>
        <dbReference type="EMBL" id="VVA37937.1"/>
    </source>
</evidence>
<organism evidence="2 3">
    <name type="scientific">Prunus dulcis</name>
    <name type="common">Almond</name>
    <name type="synonym">Amygdalus dulcis</name>
    <dbReference type="NCBI Taxonomy" id="3755"/>
    <lineage>
        <taxon>Eukaryota</taxon>
        <taxon>Viridiplantae</taxon>
        <taxon>Streptophyta</taxon>
        <taxon>Embryophyta</taxon>
        <taxon>Tracheophyta</taxon>
        <taxon>Spermatophyta</taxon>
        <taxon>Magnoliopsida</taxon>
        <taxon>eudicotyledons</taxon>
        <taxon>Gunneridae</taxon>
        <taxon>Pentapetalae</taxon>
        <taxon>rosids</taxon>
        <taxon>fabids</taxon>
        <taxon>Rosales</taxon>
        <taxon>Rosaceae</taxon>
        <taxon>Amygdaloideae</taxon>
        <taxon>Amygdaleae</taxon>
        <taxon>Prunus</taxon>
    </lineage>
</organism>
<feature type="region of interest" description="Disordered" evidence="1">
    <location>
        <begin position="1"/>
        <end position="32"/>
    </location>
</feature>
<dbReference type="EMBL" id="CABIKO010000589">
    <property type="protein sequence ID" value="VVA37937.1"/>
    <property type="molecule type" value="Genomic_DNA"/>
</dbReference>
<gene>
    <name evidence="2" type="ORF">ALMOND_2B014414</name>
</gene>
<proteinExistence type="predicted"/>
<evidence type="ECO:0000256" key="1">
    <source>
        <dbReference type="SAM" id="MobiDB-lite"/>
    </source>
</evidence>
<reference evidence="3" key="1">
    <citation type="journal article" date="2020" name="Plant J.">
        <title>Transposons played a major role in the diversification between the closely related almond and peach genomes: results from the almond genome sequence.</title>
        <authorList>
            <person name="Alioto T."/>
            <person name="Alexiou K.G."/>
            <person name="Bardil A."/>
            <person name="Barteri F."/>
            <person name="Castanera R."/>
            <person name="Cruz F."/>
            <person name="Dhingra A."/>
            <person name="Duval H."/>
            <person name="Fernandez I Marti A."/>
            <person name="Frias L."/>
            <person name="Galan B."/>
            <person name="Garcia J.L."/>
            <person name="Howad W."/>
            <person name="Gomez-Garrido J."/>
            <person name="Gut M."/>
            <person name="Julca I."/>
            <person name="Morata J."/>
            <person name="Puigdomenech P."/>
            <person name="Ribeca P."/>
            <person name="Rubio Cabetas M.J."/>
            <person name="Vlasova A."/>
            <person name="Wirthensohn M."/>
            <person name="Garcia-Mas J."/>
            <person name="Gabaldon T."/>
            <person name="Casacuberta J.M."/>
            <person name="Arus P."/>
        </authorList>
    </citation>
    <scope>NUCLEOTIDE SEQUENCE [LARGE SCALE GENOMIC DNA]</scope>
    <source>
        <strain evidence="3">cv. Texas</strain>
    </source>
</reference>
<dbReference type="InParanoid" id="A0A5E4GDP7"/>
<feature type="non-terminal residue" evidence="2">
    <location>
        <position position="50"/>
    </location>
</feature>
<dbReference type="Proteomes" id="UP000327085">
    <property type="component" value="Unassembled WGS sequence"/>
</dbReference>
<sequence length="50" mass="5565">LKAHMSESKSVPSNPVKKMRFTSSFEKDPSSATFDEVTKSTCGINRMSRV</sequence>
<name>A0A5E4GDP7_PRUDU</name>